<dbReference type="EMBL" id="MCFH01000024">
    <property type="protein sequence ID" value="ORX49377.1"/>
    <property type="molecule type" value="Genomic_DNA"/>
</dbReference>
<reference evidence="1 2" key="1">
    <citation type="submission" date="2016-08" db="EMBL/GenBank/DDBJ databases">
        <title>Genomes of anaerobic fungi encode conserved fungal cellulosomes for biomass hydrolysis.</title>
        <authorList>
            <consortium name="DOE Joint Genome Institute"/>
            <person name="Haitjema C.H."/>
            <person name="Gilmore S.P."/>
            <person name="Henske J.K."/>
            <person name="Solomon K.V."/>
            <person name="De Groot R."/>
            <person name="Kuo A."/>
            <person name="Mondo S.J."/>
            <person name="Salamov A.A."/>
            <person name="Labutti K."/>
            <person name="Zhao Z."/>
            <person name="Chiniquy J."/>
            <person name="Barry K."/>
            <person name="Brewer H.M."/>
            <person name="Purvine S.O."/>
            <person name="Wright A.T."/>
            <person name="Boxma B."/>
            <person name="Van Alen T."/>
            <person name="Hackstein J.H."/>
            <person name="Baker S.E."/>
            <person name="Grigoriev I.V."/>
            <person name="O'Malley M.A."/>
        </authorList>
    </citation>
    <scope>NUCLEOTIDE SEQUENCE [LARGE SCALE GENOMIC DNA]</scope>
    <source>
        <strain evidence="2">finn</strain>
    </source>
</reference>
<name>A0A1Y1V7Y6_9FUNG</name>
<comment type="caution">
    <text evidence="1">The sequence shown here is derived from an EMBL/GenBank/DDBJ whole genome shotgun (WGS) entry which is preliminary data.</text>
</comment>
<proteinExistence type="predicted"/>
<reference evidence="1 2" key="2">
    <citation type="submission" date="2016-08" db="EMBL/GenBank/DDBJ databases">
        <title>Pervasive Adenine N6-methylation of Active Genes in Fungi.</title>
        <authorList>
            <consortium name="DOE Joint Genome Institute"/>
            <person name="Mondo S.J."/>
            <person name="Dannebaum R.O."/>
            <person name="Kuo R.C."/>
            <person name="Labutti K."/>
            <person name="Haridas S."/>
            <person name="Kuo A."/>
            <person name="Salamov A."/>
            <person name="Ahrendt S.R."/>
            <person name="Lipzen A."/>
            <person name="Sullivan W."/>
            <person name="Andreopoulos W.B."/>
            <person name="Clum A."/>
            <person name="Lindquist E."/>
            <person name="Daum C."/>
            <person name="Ramamoorthy G.K."/>
            <person name="Gryganskyi A."/>
            <person name="Culley D."/>
            <person name="Magnuson J.K."/>
            <person name="James T.Y."/>
            <person name="O'Malley M.A."/>
            <person name="Stajich J.E."/>
            <person name="Spatafora J.W."/>
            <person name="Visel A."/>
            <person name="Grigoriev I.V."/>
        </authorList>
    </citation>
    <scope>NUCLEOTIDE SEQUENCE [LARGE SCALE GENOMIC DNA]</scope>
    <source>
        <strain evidence="2">finn</strain>
    </source>
</reference>
<organism evidence="1 2">
    <name type="scientific">Piromyces finnis</name>
    <dbReference type="NCBI Taxonomy" id="1754191"/>
    <lineage>
        <taxon>Eukaryota</taxon>
        <taxon>Fungi</taxon>
        <taxon>Fungi incertae sedis</taxon>
        <taxon>Chytridiomycota</taxon>
        <taxon>Chytridiomycota incertae sedis</taxon>
        <taxon>Neocallimastigomycetes</taxon>
        <taxon>Neocallimastigales</taxon>
        <taxon>Neocallimastigaceae</taxon>
        <taxon>Piromyces</taxon>
    </lineage>
</organism>
<evidence type="ECO:0000313" key="2">
    <source>
        <dbReference type="Proteomes" id="UP000193719"/>
    </source>
</evidence>
<dbReference type="Proteomes" id="UP000193719">
    <property type="component" value="Unassembled WGS sequence"/>
</dbReference>
<dbReference type="AlphaFoldDB" id="A0A1Y1V7Y6"/>
<protein>
    <submittedName>
        <fullName evidence="1">Uncharacterized protein</fullName>
    </submittedName>
</protein>
<evidence type="ECO:0000313" key="1">
    <source>
        <dbReference type="EMBL" id="ORX49377.1"/>
    </source>
</evidence>
<keyword evidence="2" id="KW-1185">Reference proteome</keyword>
<gene>
    <name evidence="1" type="ORF">BCR36DRAFT_397951</name>
</gene>
<sequence length="618" mass="69659">MTENTTKTRRNLIHYLDDDEIENELTFNEDGKLSDEEYIPNQQNKRDKHFKRRRLFYNLSTSDLKRSNDNLQISYTNKNNKNTISSQNIVNSNEVKNNTFSSYLNGSQELDLNNSYEFDDDNDSFFMPSHKSIKVNTNIDTISSQDDSSSTSPVFISTPIAISTPNPKRHVNLPVRSSTPILPSSLLKSDDGSFSSLSSISSINRSKIDSNLSSIKEDYNSPSDISSLSLLSSLNFNESVNTNNIIPSSSPISEIKQSKSKLTQEEESNLKEINDIYSTEKLMNSKLIINLPTSVRNRNIHWNLGINSSDPPYSTFAKEIDEKKSIFSPYRSPILNNDGNTFEYSDYSPISKQDKYEPVRGEVVLFKPVSWKQTLQELSGINDDKSYKNNIPSNDLMIKINNNISNQDSFSDINNVSNSSTPTSAIITNKLPLLSLNKSPDKLNNPYNSSNSIPINQNNNSNSCMNTSVISPISPISPSPLLMNTDNNLLTLSSINRKEIDIPYFQEISHLYGGNISSSSSFSTSPSPITSSALMNVISRNNTELQNTIKNYKPNNMKIELNKTSYTDLFDYKKDFPRTENYDNNTIPTVTTTTTNLYNEINENQIFSFGTDSMDVDF</sequence>
<dbReference type="OrthoDB" id="2156822at2759"/>
<accession>A0A1Y1V7Y6</accession>